<dbReference type="Gene3D" id="3.40.50.1820">
    <property type="entry name" value="alpha/beta hydrolase"/>
    <property type="match status" value="1"/>
</dbReference>
<gene>
    <name evidence="2" type="ORF">NX782_10365</name>
</gene>
<dbReference type="InterPro" id="IPR029058">
    <property type="entry name" value="AB_hydrolase_fold"/>
</dbReference>
<organism evidence="2 3">
    <name type="scientific">Massilia norwichensis</name>
    <dbReference type="NCBI Taxonomy" id="1442366"/>
    <lineage>
        <taxon>Bacteria</taxon>
        <taxon>Pseudomonadati</taxon>
        <taxon>Pseudomonadota</taxon>
        <taxon>Betaproteobacteria</taxon>
        <taxon>Burkholderiales</taxon>
        <taxon>Oxalobacteraceae</taxon>
        <taxon>Telluria group</taxon>
        <taxon>Massilia</taxon>
    </lineage>
</organism>
<accession>A0ABT2A5Z8</accession>
<dbReference type="InterPro" id="IPR000073">
    <property type="entry name" value="AB_hydrolase_1"/>
</dbReference>
<evidence type="ECO:0000313" key="2">
    <source>
        <dbReference type="EMBL" id="MCS0589608.1"/>
    </source>
</evidence>
<keyword evidence="3" id="KW-1185">Reference proteome</keyword>
<dbReference type="SUPFAM" id="SSF53474">
    <property type="entry name" value="alpha/beta-Hydrolases"/>
    <property type="match status" value="1"/>
</dbReference>
<proteinExistence type="predicted"/>
<dbReference type="EMBL" id="JANUGX010000010">
    <property type="protein sequence ID" value="MCS0589608.1"/>
    <property type="molecule type" value="Genomic_DNA"/>
</dbReference>
<name>A0ABT2A5Z8_9BURK</name>
<reference evidence="2 3" key="1">
    <citation type="submission" date="2022-08" db="EMBL/GenBank/DDBJ databases">
        <title>Reclassification of Massilia species as members of the genera Telluria, Duganella, Pseudoduganella, Mokoshia gen. nov. and Zemynaea gen. nov. using orthogonal and non-orthogonal genome-based approaches.</title>
        <authorList>
            <person name="Bowman J.P."/>
        </authorList>
    </citation>
    <scope>NUCLEOTIDE SEQUENCE [LARGE SCALE GENOMIC DNA]</scope>
    <source>
        <strain evidence="2 3">LMG 28164</strain>
    </source>
</reference>
<dbReference type="Pfam" id="PF00561">
    <property type="entry name" value="Abhydrolase_1"/>
    <property type="match status" value="1"/>
</dbReference>
<sequence length="245" mass="26207">MSRFFGVIMIAVVAVYALACLGLFLGQRSLIYYPPPAAAFPVPVTTSLAVPGAVLRISERPLAGKSALIYLGGNAEDVTASLPALDKAFPGHALYLMHYRGYAGSTGAPSEQALVDDAVLLFDRVAAAHPEVEVVGRSLGTGVAMQLAARRPVRKLVLVTPFDSIVDLAAQQFPVFPVRWLLKDRYESGRYALQLRMPVLVLMAARDDIIPAWSTQRLLSRFAPGVATARVIPEAGHNTISASPA</sequence>
<evidence type="ECO:0000259" key="1">
    <source>
        <dbReference type="Pfam" id="PF00561"/>
    </source>
</evidence>
<feature type="domain" description="AB hydrolase-1" evidence="1">
    <location>
        <begin position="73"/>
        <end position="174"/>
    </location>
</feature>
<dbReference type="Proteomes" id="UP001205560">
    <property type="component" value="Unassembled WGS sequence"/>
</dbReference>
<protein>
    <submittedName>
        <fullName evidence="2">Lysophospholipase</fullName>
    </submittedName>
</protein>
<dbReference type="RefSeq" id="WP_258845371.1">
    <property type="nucleotide sequence ID" value="NZ_JANUGX010000010.1"/>
</dbReference>
<evidence type="ECO:0000313" key="3">
    <source>
        <dbReference type="Proteomes" id="UP001205560"/>
    </source>
</evidence>
<comment type="caution">
    <text evidence="2">The sequence shown here is derived from an EMBL/GenBank/DDBJ whole genome shotgun (WGS) entry which is preliminary data.</text>
</comment>
<dbReference type="PANTHER" id="PTHR12277:SF81">
    <property type="entry name" value="PROTEIN ABHD13"/>
    <property type="match status" value="1"/>
</dbReference>
<dbReference type="PANTHER" id="PTHR12277">
    <property type="entry name" value="ALPHA/BETA HYDROLASE DOMAIN-CONTAINING PROTEIN"/>
    <property type="match status" value="1"/>
</dbReference>